<dbReference type="AlphaFoldDB" id="A0A9W4XRI8"/>
<evidence type="ECO:0000313" key="3">
    <source>
        <dbReference type="Proteomes" id="UP001152607"/>
    </source>
</evidence>
<dbReference type="Proteomes" id="UP001152607">
    <property type="component" value="Unassembled WGS sequence"/>
</dbReference>
<evidence type="ECO:0000256" key="1">
    <source>
        <dbReference type="SAM" id="MobiDB-lite"/>
    </source>
</evidence>
<feature type="region of interest" description="Disordered" evidence="1">
    <location>
        <begin position="26"/>
        <end position="49"/>
    </location>
</feature>
<reference evidence="2" key="1">
    <citation type="submission" date="2023-01" db="EMBL/GenBank/DDBJ databases">
        <authorList>
            <person name="Van Ghelder C."/>
            <person name="Rancurel C."/>
        </authorList>
    </citation>
    <scope>NUCLEOTIDE SEQUENCE</scope>
    <source>
        <strain evidence="2">CNCM I-4278</strain>
    </source>
</reference>
<accession>A0A9W4XRI8</accession>
<keyword evidence="3" id="KW-1185">Reference proteome</keyword>
<evidence type="ECO:0000313" key="2">
    <source>
        <dbReference type="EMBL" id="CAI6334881.1"/>
    </source>
</evidence>
<comment type="caution">
    <text evidence="2">The sequence shown here is derived from an EMBL/GenBank/DDBJ whole genome shotgun (WGS) entry which is preliminary data.</text>
</comment>
<gene>
    <name evidence="2" type="ORF">PDIGIT_LOCUS7951</name>
</gene>
<dbReference type="EMBL" id="CAOQHR010000005">
    <property type="protein sequence ID" value="CAI6334881.1"/>
    <property type="molecule type" value="Genomic_DNA"/>
</dbReference>
<organism evidence="2 3">
    <name type="scientific">Periconia digitata</name>
    <dbReference type="NCBI Taxonomy" id="1303443"/>
    <lineage>
        <taxon>Eukaryota</taxon>
        <taxon>Fungi</taxon>
        <taxon>Dikarya</taxon>
        <taxon>Ascomycota</taxon>
        <taxon>Pezizomycotina</taxon>
        <taxon>Dothideomycetes</taxon>
        <taxon>Pleosporomycetidae</taxon>
        <taxon>Pleosporales</taxon>
        <taxon>Massarineae</taxon>
        <taxon>Periconiaceae</taxon>
        <taxon>Periconia</taxon>
    </lineage>
</organism>
<sequence>MLISSTYAFASPPLICSTATYSRLQPPSRDTIDISSSSSSSSSSSPPPI</sequence>
<feature type="compositionally biased region" description="Low complexity" evidence="1">
    <location>
        <begin position="35"/>
        <end position="49"/>
    </location>
</feature>
<protein>
    <submittedName>
        <fullName evidence="2">Uncharacterized protein</fullName>
    </submittedName>
</protein>
<name>A0A9W4XRI8_9PLEO</name>
<proteinExistence type="predicted"/>